<dbReference type="Proteomes" id="UP000317593">
    <property type="component" value="Unassembled WGS sequence"/>
</dbReference>
<evidence type="ECO:0000313" key="2">
    <source>
        <dbReference type="EMBL" id="SMO92544.1"/>
    </source>
</evidence>
<gene>
    <name evidence="2" type="ORF">SAMN06265218_12619</name>
</gene>
<dbReference type="InterPro" id="IPR046548">
    <property type="entry name" value="DUF6804"/>
</dbReference>
<keyword evidence="1" id="KW-0812">Transmembrane</keyword>
<dbReference type="AlphaFoldDB" id="A0A521F917"/>
<evidence type="ECO:0000313" key="3">
    <source>
        <dbReference type="Proteomes" id="UP000317593"/>
    </source>
</evidence>
<keyword evidence="3" id="KW-1185">Reference proteome</keyword>
<accession>A0A521F917</accession>
<feature type="transmembrane region" description="Helical" evidence="1">
    <location>
        <begin position="30"/>
        <end position="47"/>
    </location>
</feature>
<name>A0A521F917_9BACT</name>
<sequence length="74" mass="8748">MPYGYYELLRTVSMVLFIIYGINSNKKGEELWTFFWFGSAILINPIFKIALGRLLWNVVDIIWAAILVYRSKDR</sequence>
<keyword evidence="1" id="KW-0472">Membrane</keyword>
<protein>
    <submittedName>
        <fullName evidence="2">Uncharacterized protein</fullName>
    </submittedName>
</protein>
<evidence type="ECO:0000256" key="1">
    <source>
        <dbReference type="SAM" id="Phobius"/>
    </source>
</evidence>
<keyword evidence="1" id="KW-1133">Transmembrane helix</keyword>
<reference evidence="2 3" key="1">
    <citation type="submission" date="2017-05" db="EMBL/GenBank/DDBJ databases">
        <authorList>
            <person name="Varghese N."/>
            <person name="Submissions S."/>
        </authorList>
    </citation>
    <scope>NUCLEOTIDE SEQUENCE [LARGE SCALE GENOMIC DNA]</scope>
    <source>
        <strain evidence="2 3">DSM 21194</strain>
    </source>
</reference>
<dbReference type="EMBL" id="FXTH01000026">
    <property type="protein sequence ID" value="SMO92544.1"/>
    <property type="molecule type" value="Genomic_DNA"/>
</dbReference>
<organism evidence="2 3">
    <name type="scientific">Fodinibius sediminis</name>
    <dbReference type="NCBI Taxonomy" id="1214077"/>
    <lineage>
        <taxon>Bacteria</taxon>
        <taxon>Pseudomonadati</taxon>
        <taxon>Balneolota</taxon>
        <taxon>Balneolia</taxon>
        <taxon>Balneolales</taxon>
        <taxon>Balneolaceae</taxon>
        <taxon>Fodinibius</taxon>
    </lineage>
</organism>
<proteinExistence type="predicted"/>
<feature type="transmembrane region" description="Helical" evidence="1">
    <location>
        <begin position="6"/>
        <end position="23"/>
    </location>
</feature>
<dbReference type="Pfam" id="PF20619">
    <property type="entry name" value="DUF6804"/>
    <property type="match status" value="1"/>
</dbReference>